<protein>
    <submittedName>
        <fullName evidence="4">Tetratricopeptide repeat protein</fullName>
    </submittedName>
</protein>
<dbReference type="Pfam" id="PF13432">
    <property type="entry name" value="TPR_16"/>
    <property type="match status" value="1"/>
</dbReference>
<dbReference type="Gene3D" id="1.25.40.10">
    <property type="entry name" value="Tetratricopeptide repeat domain"/>
    <property type="match status" value="3"/>
</dbReference>
<dbReference type="OrthoDB" id="9766710at2"/>
<dbReference type="SMART" id="SM00028">
    <property type="entry name" value="TPR"/>
    <property type="match status" value="6"/>
</dbReference>
<accession>A0A4R5W000</accession>
<dbReference type="AlphaFoldDB" id="A0A4R5W000"/>
<keyword evidence="2 3" id="KW-0802">TPR repeat</keyword>
<reference evidence="4 5" key="1">
    <citation type="submission" date="2019-03" db="EMBL/GenBank/DDBJ databases">
        <title>Sapientia aquatica gen. nov., sp. nov., isolated from a crater lake.</title>
        <authorList>
            <person name="Felfoldi T."/>
            <person name="Szabo A."/>
            <person name="Toth E."/>
            <person name="Schumann P."/>
            <person name="Keki Z."/>
            <person name="Marialigeti K."/>
            <person name="Mathe I."/>
        </authorList>
    </citation>
    <scope>NUCLEOTIDE SEQUENCE [LARGE SCALE GENOMIC DNA]</scope>
    <source>
        <strain evidence="4 5">SA-152</strain>
    </source>
</reference>
<keyword evidence="1" id="KW-0677">Repeat</keyword>
<evidence type="ECO:0000313" key="4">
    <source>
        <dbReference type="EMBL" id="TDK65236.1"/>
    </source>
</evidence>
<organism evidence="4 5">
    <name type="scientific">Sapientia aquatica</name>
    <dbReference type="NCBI Taxonomy" id="1549640"/>
    <lineage>
        <taxon>Bacteria</taxon>
        <taxon>Pseudomonadati</taxon>
        <taxon>Pseudomonadota</taxon>
        <taxon>Betaproteobacteria</taxon>
        <taxon>Burkholderiales</taxon>
        <taxon>Oxalobacteraceae</taxon>
        <taxon>Sapientia</taxon>
    </lineage>
</organism>
<gene>
    <name evidence="4" type="ORF">E2I14_12465</name>
</gene>
<dbReference type="PROSITE" id="PS50005">
    <property type="entry name" value="TPR"/>
    <property type="match status" value="1"/>
</dbReference>
<dbReference type="PANTHER" id="PTHR45586:SF16">
    <property type="entry name" value="DOMAIN PROTEIN, PUTATIVE-RELATED"/>
    <property type="match status" value="1"/>
</dbReference>
<evidence type="ECO:0000256" key="3">
    <source>
        <dbReference type="PROSITE-ProRule" id="PRU00339"/>
    </source>
</evidence>
<evidence type="ECO:0000256" key="1">
    <source>
        <dbReference type="ARBA" id="ARBA00022737"/>
    </source>
</evidence>
<sequence>MHYIAVQIPIYIKLKLPFQQDYLLKISSSIVTLLPLVLICGIFSGCTTVAPPAPETATITVAPEPMPVAPEETPAPSKEDLPNVALTDEILFKVVSAEIAFQRGDFPAAYATTMAVAQQTRDPRLPKRAMEMALIAKQPLQAFVAARMWHEYSPNSEEATQYYLGFMVINNNFDEVTSIVSKRLEEATPKERGLIILQTQRLVMRANNKEAAFGVLENLYKPYPDYIETHLALAQAAFASSNSVRAMVEAHAAQKIDPTSQLAVMTLAQVSPSPESALKALENFLNDNPKSLEVRRAYAGMLIEQKQFNLARTQFLLLQAAQPQDPALMYTMGVLSLQLNDIAAAEKNLAAFVQAADNAPNEQRDPTTALLYLSQIADDRKDGVAALDWLSKVQSYDGKNAAYLNAQLRRAVLISKYQNVEQALDFLHELKGTPEEMVQVVQLEAELLRNAKRDKEALALLEKSTETYPNNPDLLYDYAMLAEKFDQVGDMEKALRHVIAINPENQHAYNALGYSLADRNLRLPEARSLIEKALSLAPDDAFIIDSMGWLEYREKNYDTSVKLLQRAYKLRPDTEIGAHLGEVLWTSGDQENAKAIFKEALQKDPANSVLKDALERLKISL</sequence>
<evidence type="ECO:0000313" key="5">
    <source>
        <dbReference type="Proteomes" id="UP000294829"/>
    </source>
</evidence>
<dbReference type="InterPro" id="IPR051012">
    <property type="entry name" value="CellSynth/LPSAsmb/PSIAsmb"/>
</dbReference>
<evidence type="ECO:0000256" key="2">
    <source>
        <dbReference type="ARBA" id="ARBA00022803"/>
    </source>
</evidence>
<name>A0A4R5W000_9BURK</name>
<proteinExistence type="predicted"/>
<dbReference type="SUPFAM" id="SSF48452">
    <property type="entry name" value="TPR-like"/>
    <property type="match status" value="2"/>
</dbReference>
<feature type="repeat" description="TPR" evidence="3">
    <location>
        <begin position="574"/>
        <end position="607"/>
    </location>
</feature>
<dbReference type="InterPro" id="IPR019734">
    <property type="entry name" value="TPR_rpt"/>
</dbReference>
<dbReference type="Proteomes" id="UP000294829">
    <property type="component" value="Unassembled WGS sequence"/>
</dbReference>
<comment type="caution">
    <text evidence="4">The sequence shown here is derived from an EMBL/GenBank/DDBJ whole genome shotgun (WGS) entry which is preliminary data.</text>
</comment>
<dbReference type="InterPro" id="IPR011990">
    <property type="entry name" value="TPR-like_helical_dom_sf"/>
</dbReference>
<dbReference type="EMBL" id="SMYL01000006">
    <property type="protein sequence ID" value="TDK65236.1"/>
    <property type="molecule type" value="Genomic_DNA"/>
</dbReference>
<keyword evidence="5" id="KW-1185">Reference proteome</keyword>
<dbReference type="PANTHER" id="PTHR45586">
    <property type="entry name" value="TPR REPEAT-CONTAINING PROTEIN PA4667"/>
    <property type="match status" value="1"/>
</dbReference>